<reference evidence="2 3" key="1">
    <citation type="journal article" date="2018" name="Front. Plant Sci.">
        <title>Red Clover (Trifolium pratense) and Zigzag Clover (T. medium) - A Picture of Genomic Similarities and Differences.</title>
        <authorList>
            <person name="Dluhosova J."/>
            <person name="Istvanek J."/>
            <person name="Nedelnik J."/>
            <person name="Repkova J."/>
        </authorList>
    </citation>
    <scope>NUCLEOTIDE SEQUENCE [LARGE SCALE GENOMIC DNA]</scope>
    <source>
        <strain evidence="3">cv. 10/8</strain>
        <tissue evidence="2">Leaf</tissue>
    </source>
</reference>
<name>A0A392SK35_9FABA</name>
<organism evidence="2 3">
    <name type="scientific">Trifolium medium</name>
    <dbReference type="NCBI Taxonomy" id="97028"/>
    <lineage>
        <taxon>Eukaryota</taxon>
        <taxon>Viridiplantae</taxon>
        <taxon>Streptophyta</taxon>
        <taxon>Embryophyta</taxon>
        <taxon>Tracheophyta</taxon>
        <taxon>Spermatophyta</taxon>
        <taxon>Magnoliopsida</taxon>
        <taxon>eudicotyledons</taxon>
        <taxon>Gunneridae</taxon>
        <taxon>Pentapetalae</taxon>
        <taxon>rosids</taxon>
        <taxon>fabids</taxon>
        <taxon>Fabales</taxon>
        <taxon>Fabaceae</taxon>
        <taxon>Papilionoideae</taxon>
        <taxon>50 kb inversion clade</taxon>
        <taxon>NPAAA clade</taxon>
        <taxon>Hologalegina</taxon>
        <taxon>IRL clade</taxon>
        <taxon>Trifolieae</taxon>
        <taxon>Trifolium</taxon>
    </lineage>
</organism>
<feature type="region of interest" description="Disordered" evidence="1">
    <location>
        <begin position="40"/>
        <end position="60"/>
    </location>
</feature>
<proteinExistence type="predicted"/>
<comment type="caution">
    <text evidence="2">The sequence shown here is derived from an EMBL/GenBank/DDBJ whole genome shotgun (WGS) entry which is preliminary data.</text>
</comment>
<evidence type="ECO:0000313" key="2">
    <source>
        <dbReference type="EMBL" id="MCI48802.1"/>
    </source>
</evidence>
<dbReference type="AlphaFoldDB" id="A0A392SK35"/>
<feature type="non-terminal residue" evidence="2">
    <location>
        <position position="73"/>
    </location>
</feature>
<protein>
    <submittedName>
        <fullName evidence="2">Uncharacterized protein</fullName>
    </submittedName>
</protein>
<evidence type="ECO:0000313" key="3">
    <source>
        <dbReference type="Proteomes" id="UP000265520"/>
    </source>
</evidence>
<sequence length="73" mass="7883">MSIACWEMALQLISGKISGLEEHLYVLSSLIFSVKNVIKRSQSPTEGGGKEESGHGSGIGCRIYPALMQLNCQ</sequence>
<dbReference type="Proteomes" id="UP000265520">
    <property type="component" value="Unassembled WGS sequence"/>
</dbReference>
<accession>A0A392SK35</accession>
<keyword evidence="3" id="KW-1185">Reference proteome</keyword>
<evidence type="ECO:0000256" key="1">
    <source>
        <dbReference type="SAM" id="MobiDB-lite"/>
    </source>
</evidence>
<dbReference type="EMBL" id="LXQA010391667">
    <property type="protein sequence ID" value="MCI48802.1"/>
    <property type="molecule type" value="Genomic_DNA"/>
</dbReference>